<sequence length="66" mass="7634">MMHVSYAVTVLGVFCLKFLPSVLSKLRIHRKTTWGFICKSSRMYCDELVVFEILFIFANTMLALIT</sequence>
<dbReference type="AlphaFoldDB" id="A0AAN9KR01"/>
<evidence type="ECO:0000313" key="3">
    <source>
        <dbReference type="Proteomes" id="UP001367508"/>
    </source>
</evidence>
<dbReference type="Proteomes" id="UP001367508">
    <property type="component" value="Unassembled WGS sequence"/>
</dbReference>
<proteinExistence type="predicted"/>
<accession>A0AAN9KR01</accession>
<feature type="transmembrane region" description="Helical" evidence="1">
    <location>
        <begin position="44"/>
        <end position="65"/>
    </location>
</feature>
<comment type="caution">
    <text evidence="2">The sequence shown here is derived from an EMBL/GenBank/DDBJ whole genome shotgun (WGS) entry which is preliminary data.</text>
</comment>
<protein>
    <submittedName>
        <fullName evidence="2">Uncharacterized protein</fullName>
    </submittedName>
</protein>
<keyword evidence="1" id="KW-1133">Transmembrane helix</keyword>
<keyword evidence="3" id="KW-1185">Reference proteome</keyword>
<keyword evidence="1" id="KW-0812">Transmembrane</keyword>
<evidence type="ECO:0000256" key="1">
    <source>
        <dbReference type="SAM" id="Phobius"/>
    </source>
</evidence>
<dbReference type="EMBL" id="JAYMYQ010000007">
    <property type="protein sequence ID" value="KAK7320668.1"/>
    <property type="molecule type" value="Genomic_DNA"/>
</dbReference>
<gene>
    <name evidence="2" type="ORF">VNO77_30359</name>
</gene>
<keyword evidence="1" id="KW-0472">Membrane</keyword>
<evidence type="ECO:0000313" key="2">
    <source>
        <dbReference type="EMBL" id="KAK7320668.1"/>
    </source>
</evidence>
<reference evidence="2 3" key="1">
    <citation type="submission" date="2024-01" db="EMBL/GenBank/DDBJ databases">
        <title>The genomes of 5 underutilized Papilionoideae crops provide insights into root nodulation and disease resistanc.</title>
        <authorList>
            <person name="Jiang F."/>
        </authorList>
    </citation>
    <scope>NUCLEOTIDE SEQUENCE [LARGE SCALE GENOMIC DNA]</scope>
    <source>
        <strain evidence="2">LVBAO_FW01</strain>
        <tissue evidence="2">Leaves</tissue>
    </source>
</reference>
<name>A0AAN9KR01_CANGL</name>
<feature type="transmembrane region" description="Helical" evidence="1">
    <location>
        <begin position="6"/>
        <end position="23"/>
    </location>
</feature>
<organism evidence="2 3">
    <name type="scientific">Canavalia gladiata</name>
    <name type="common">Sword bean</name>
    <name type="synonym">Dolichos gladiatus</name>
    <dbReference type="NCBI Taxonomy" id="3824"/>
    <lineage>
        <taxon>Eukaryota</taxon>
        <taxon>Viridiplantae</taxon>
        <taxon>Streptophyta</taxon>
        <taxon>Embryophyta</taxon>
        <taxon>Tracheophyta</taxon>
        <taxon>Spermatophyta</taxon>
        <taxon>Magnoliopsida</taxon>
        <taxon>eudicotyledons</taxon>
        <taxon>Gunneridae</taxon>
        <taxon>Pentapetalae</taxon>
        <taxon>rosids</taxon>
        <taxon>fabids</taxon>
        <taxon>Fabales</taxon>
        <taxon>Fabaceae</taxon>
        <taxon>Papilionoideae</taxon>
        <taxon>50 kb inversion clade</taxon>
        <taxon>NPAAA clade</taxon>
        <taxon>indigoferoid/millettioid clade</taxon>
        <taxon>Phaseoleae</taxon>
        <taxon>Canavalia</taxon>
    </lineage>
</organism>